<dbReference type="EMBL" id="CP045896">
    <property type="protein sequence ID" value="QQP50904.1"/>
    <property type="molecule type" value="Genomic_DNA"/>
</dbReference>
<accession>A0A7T8K999</accession>
<dbReference type="AlphaFoldDB" id="A0A7T8K999"/>
<proteinExistence type="predicted"/>
<keyword evidence="3" id="KW-1185">Reference proteome</keyword>
<feature type="non-terminal residue" evidence="2">
    <location>
        <position position="1"/>
    </location>
</feature>
<name>A0A7T8K999_CALRO</name>
<sequence>LIVLAMILVRLLVVMKRKINSYFLSDLGYISSLRRIAPNLTGYGLSLNVNLFDKNFLNPYSRGSYQIGARLVPLMF</sequence>
<evidence type="ECO:0000256" key="1">
    <source>
        <dbReference type="SAM" id="SignalP"/>
    </source>
</evidence>
<feature type="signal peptide" evidence="1">
    <location>
        <begin position="1"/>
        <end position="21"/>
    </location>
</feature>
<organism evidence="2 3">
    <name type="scientific">Caligus rogercresseyi</name>
    <name type="common">Sea louse</name>
    <dbReference type="NCBI Taxonomy" id="217165"/>
    <lineage>
        <taxon>Eukaryota</taxon>
        <taxon>Metazoa</taxon>
        <taxon>Ecdysozoa</taxon>
        <taxon>Arthropoda</taxon>
        <taxon>Crustacea</taxon>
        <taxon>Multicrustacea</taxon>
        <taxon>Hexanauplia</taxon>
        <taxon>Copepoda</taxon>
        <taxon>Siphonostomatoida</taxon>
        <taxon>Caligidae</taxon>
        <taxon>Caligus</taxon>
    </lineage>
</organism>
<gene>
    <name evidence="2" type="ORF">FKW44_012060</name>
</gene>
<evidence type="ECO:0000313" key="2">
    <source>
        <dbReference type="EMBL" id="QQP50904.1"/>
    </source>
</evidence>
<evidence type="ECO:0000313" key="3">
    <source>
        <dbReference type="Proteomes" id="UP000595437"/>
    </source>
</evidence>
<protein>
    <submittedName>
        <fullName evidence="2">NADH dehydrogenase subunit 5</fullName>
    </submittedName>
</protein>
<dbReference type="Proteomes" id="UP000595437">
    <property type="component" value="Chromosome 7"/>
</dbReference>
<feature type="chain" id="PRO_5031003505" evidence="1">
    <location>
        <begin position="22"/>
        <end position="76"/>
    </location>
</feature>
<keyword evidence="1" id="KW-0732">Signal</keyword>
<reference evidence="3" key="1">
    <citation type="submission" date="2021-01" db="EMBL/GenBank/DDBJ databases">
        <title>Caligus Genome Assembly.</title>
        <authorList>
            <person name="Gallardo-Escarate C."/>
        </authorList>
    </citation>
    <scope>NUCLEOTIDE SEQUENCE [LARGE SCALE GENOMIC DNA]</scope>
</reference>